<reference evidence="2" key="1">
    <citation type="submission" date="2021-10" db="EMBL/GenBank/DDBJ databases">
        <title>Anaerobic single-cell dispensing facilitates the cultivation of human gut bacteria.</title>
        <authorList>
            <person name="Afrizal A."/>
        </authorList>
    </citation>
    <scope>NUCLEOTIDE SEQUENCE</scope>
    <source>
        <strain evidence="2">CLA-AA-H272</strain>
    </source>
</reference>
<accession>A0AAE3DFT0</accession>
<evidence type="ECO:0000313" key="2">
    <source>
        <dbReference type="EMBL" id="MCC2130985.1"/>
    </source>
</evidence>
<feature type="region of interest" description="Disordered" evidence="1">
    <location>
        <begin position="1"/>
        <end position="25"/>
    </location>
</feature>
<dbReference type="Proteomes" id="UP001199319">
    <property type="component" value="Unassembled WGS sequence"/>
</dbReference>
<organism evidence="2 3">
    <name type="scientific">Brotocaccenecus cirricatena</name>
    <dbReference type="NCBI Taxonomy" id="3064195"/>
    <lineage>
        <taxon>Bacteria</taxon>
        <taxon>Bacillati</taxon>
        <taxon>Bacillota</taxon>
        <taxon>Clostridia</taxon>
        <taxon>Eubacteriales</taxon>
        <taxon>Oscillospiraceae</taxon>
        <taxon>Brotocaccenecus</taxon>
    </lineage>
</organism>
<proteinExistence type="predicted"/>
<comment type="caution">
    <text evidence="2">The sequence shown here is derived from an EMBL/GenBank/DDBJ whole genome shotgun (WGS) entry which is preliminary data.</text>
</comment>
<feature type="compositionally biased region" description="Basic and acidic residues" evidence="1">
    <location>
        <begin position="1"/>
        <end position="14"/>
    </location>
</feature>
<protein>
    <submittedName>
        <fullName evidence="2">Uncharacterized protein</fullName>
    </submittedName>
</protein>
<name>A0AAE3DFT0_9FIRM</name>
<gene>
    <name evidence="2" type="ORF">LKD37_16040</name>
</gene>
<dbReference type="EMBL" id="JAJEPW010000090">
    <property type="protein sequence ID" value="MCC2130985.1"/>
    <property type="molecule type" value="Genomic_DNA"/>
</dbReference>
<evidence type="ECO:0000313" key="3">
    <source>
        <dbReference type="Proteomes" id="UP001199319"/>
    </source>
</evidence>
<keyword evidence="3" id="KW-1185">Reference proteome</keyword>
<dbReference type="AlphaFoldDB" id="A0AAE3DFT0"/>
<sequence length="53" mass="5807">MTSNKTNDKQKLDCDGDGLFTGGRAENVREENSVLFEGLASNRPLQGQIRPQA</sequence>
<dbReference type="RefSeq" id="WP_302930108.1">
    <property type="nucleotide sequence ID" value="NZ_JAJEPW010000090.1"/>
</dbReference>
<evidence type="ECO:0000256" key="1">
    <source>
        <dbReference type="SAM" id="MobiDB-lite"/>
    </source>
</evidence>